<dbReference type="GO" id="GO:0016491">
    <property type="term" value="F:oxidoreductase activity"/>
    <property type="evidence" value="ECO:0007669"/>
    <property type="project" value="InterPro"/>
</dbReference>
<evidence type="ECO:0000313" key="4">
    <source>
        <dbReference type="Proteomes" id="UP000256877"/>
    </source>
</evidence>
<feature type="domain" description="NADP-dependent oxidoreductase" evidence="1">
    <location>
        <begin position="10"/>
        <end position="284"/>
    </location>
</feature>
<dbReference type="EMBL" id="NMUF01000011">
    <property type="protein sequence ID" value="RFA99078.1"/>
    <property type="molecule type" value="Genomic_DNA"/>
</dbReference>
<dbReference type="InterPro" id="IPR020471">
    <property type="entry name" value="AKR"/>
</dbReference>
<organism evidence="2 5">
    <name type="scientific">Pyrobaculum aerophilum</name>
    <dbReference type="NCBI Taxonomy" id="13773"/>
    <lineage>
        <taxon>Archaea</taxon>
        <taxon>Thermoproteota</taxon>
        <taxon>Thermoprotei</taxon>
        <taxon>Thermoproteales</taxon>
        <taxon>Thermoproteaceae</taxon>
        <taxon>Pyrobaculum</taxon>
    </lineage>
</organism>
<dbReference type="InterPro" id="IPR036812">
    <property type="entry name" value="NAD(P)_OxRdtase_dom_sf"/>
</dbReference>
<name>A0A371QYG5_9CREN</name>
<comment type="caution">
    <text evidence="2">The sequence shown here is derived from an EMBL/GenBank/DDBJ whole genome shotgun (WGS) entry which is preliminary data.</text>
</comment>
<accession>A0A371QYG5</accession>
<evidence type="ECO:0000313" key="2">
    <source>
        <dbReference type="EMBL" id="RFA95752.1"/>
    </source>
</evidence>
<protein>
    <submittedName>
        <fullName evidence="2">Aldo/keto reductase</fullName>
    </submittedName>
</protein>
<dbReference type="RefSeq" id="WP_116421217.1">
    <property type="nucleotide sequence ID" value="NZ_NMUE01000019.1"/>
</dbReference>
<dbReference type="Gene3D" id="3.20.20.100">
    <property type="entry name" value="NADP-dependent oxidoreductase domain"/>
    <property type="match status" value="1"/>
</dbReference>
<dbReference type="InterPro" id="IPR023210">
    <property type="entry name" value="NADP_OxRdtase_dom"/>
</dbReference>
<proteinExistence type="predicted"/>
<evidence type="ECO:0000313" key="3">
    <source>
        <dbReference type="EMBL" id="RFA99078.1"/>
    </source>
</evidence>
<evidence type="ECO:0000313" key="5">
    <source>
        <dbReference type="Proteomes" id="UP000257123"/>
    </source>
</evidence>
<evidence type="ECO:0000259" key="1">
    <source>
        <dbReference type="Pfam" id="PF00248"/>
    </source>
</evidence>
<gene>
    <name evidence="2" type="ORF">CGL51_07070</name>
    <name evidence="3" type="ORF">CGL52_05630</name>
</gene>
<sequence>MKIGSLEVGKIGLGAWQAGGGAWRVDFAELKRAYEYALDHGIKFIDTAEVYGGGKSEEFVAELIRNRPHVVVATKVAGFNWGRILKSAERSRRRIGRVDLLQFHWPPPIYVPLCKIIRDLEKAAQLGLTAEIGVSNFDARLMEKALTCTKKYEIVSDQVVYNPLHRAAERLIEIGRARGFVVIAWSPLAKGAVLKENLGNDPARRFDSVVNRAKTAEGKRVAEIIRKIAEARGVSPAAVVLAWHAAKGSFPIPGVKTLKQAQEVLEANALQLSENEVKAIDEASAPFITGNVWPSAMRYIPGFLLKLSFTLARI</sequence>
<dbReference type="AlphaFoldDB" id="A0A371QYG5"/>
<dbReference type="OrthoDB" id="7236at2157"/>
<dbReference type="PANTHER" id="PTHR43638:SF3">
    <property type="entry name" value="ALDEHYDE REDUCTASE"/>
    <property type="match status" value="1"/>
</dbReference>
<dbReference type="Proteomes" id="UP000256877">
    <property type="component" value="Unassembled WGS sequence"/>
</dbReference>
<dbReference type="SUPFAM" id="SSF51430">
    <property type="entry name" value="NAD(P)-linked oxidoreductase"/>
    <property type="match status" value="1"/>
</dbReference>
<dbReference type="Pfam" id="PF00248">
    <property type="entry name" value="Aldo_ket_red"/>
    <property type="match status" value="1"/>
</dbReference>
<dbReference type="PRINTS" id="PR00069">
    <property type="entry name" value="ALDKETRDTASE"/>
</dbReference>
<dbReference type="EMBL" id="NMUE01000019">
    <property type="protein sequence ID" value="RFA95752.1"/>
    <property type="molecule type" value="Genomic_DNA"/>
</dbReference>
<reference evidence="4 5" key="1">
    <citation type="submission" date="2017-07" db="EMBL/GenBank/DDBJ databases">
        <title>Draft genome sequence of aerobic hyperthermophilic archaea, Pyrobaculum aerophilum YKB31 and YKB32.</title>
        <authorList>
            <person name="Mochizuki T."/>
            <person name="Berliner A.J."/>
            <person name="Yoshida-Takashima Y."/>
            <person name="Takaki Y."/>
            <person name="Nunoura T."/>
            <person name="Takai K."/>
        </authorList>
    </citation>
    <scope>NUCLEOTIDE SEQUENCE [LARGE SCALE GENOMIC DNA]</scope>
    <source>
        <strain evidence="2 5">YKB31</strain>
        <strain evidence="3 4">YKB32</strain>
    </source>
</reference>
<dbReference type="PANTHER" id="PTHR43638">
    <property type="entry name" value="OXIDOREDUCTASE, ALDO/KETO REDUCTASE FAMILY PROTEIN"/>
    <property type="match status" value="1"/>
</dbReference>
<dbReference type="Proteomes" id="UP000257123">
    <property type="component" value="Unassembled WGS sequence"/>
</dbReference>